<dbReference type="KEGG" id="llp:GH975_09180"/>
<keyword evidence="1" id="KW-0472">Membrane</keyword>
<dbReference type="OrthoDB" id="6078083at2"/>
<protein>
    <submittedName>
        <fullName evidence="2">DUF4845 domain-containing protein</fullName>
    </submittedName>
</protein>
<accession>A0A5Q2QEH4</accession>
<dbReference type="InterPro" id="IPR032314">
    <property type="entry name" value="DUF4845"/>
</dbReference>
<evidence type="ECO:0000313" key="2">
    <source>
        <dbReference type="EMBL" id="QGG80732.1"/>
    </source>
</evidence>
<keyword evidence="1" id="KW-1133">Transmembrane helix</keyword>
<evidence type="ECO:0000256" key="1">
    <source>
        <dbReference type="SAM" id="Phobius"/>
    </source>
</evidence>
<name>A0A5Q2QEH4_9GAMM</name>
<dbReference type="AlphaFoldDB" id="A0A5Q2QEH4"/>
<gene>
    <name evidence="2" type="ORF">GH975_09180</name>
</gene>
<evidence type="ECO:0000313" key="3">
    <source>
        <dbReference type="Proteomes" id="UP000388235"/>
    </source>
</evidence>
<keyword evidence="1" id="KW-0812">Transmembrane</keyword>
<feature type="transmembrane region" description="Helical" evidence="1">
    <location>
        <begin position="6"/>
        <end position="27"/>
    </location>
</feature>
<organism evidence="2 3">
    <name type="scientific">Litorivicinus lipolyticus</name>
    <dbReference type="NCBI Taxonomy" id="418701"/>
    <lineage>
        <taxon>Bacteria</taxon>
        <taxon>Pseudomonadati</taxon>
        <taxon>Pseudomonadota</taxon>
        <taxon>Gammaproteobacteria</taxon>
        <taxon>Oceanospirillales</taxon>
        <taxon>Litorivicinaceae</taxon>
        <taxon>Litorivicinus</taxon>
    </lineage>
</organism>
<dbReference type="RefSeq" id="WP_153714236.1">
    <property type="nucleotide sequence ID" value="NZ_CP045871.1"/>
</dbReference>
<dbReference type="Pfam" id="PF16137">
    <property type="entry name" value="DUF4845"/>
    <property type="match status" value="1"/>
</dbReference>
<reference evidence="2 3" key="1">
    <citation type="submission" date="2019-11" db="EMBL/GenBank/DDBJ databases">
        <authorList>
            <person name="Khan S.A."/>
            <person name="Jeon C.O."/>
            <person name="Chun B.H."/>
        </authorList>
    </citation>
    <scope>NUCLEOTIDE SEQUENCE [LARGE SCALE GENOMIC DNA]</scope>
    <source>
        <strain evidence="2 3">IMCC 1097</strain>
    </source>
</reference>
<sequence>MRQQSGFSLVLVAVLVGLLGFAGLFALRVGPLYFDHWVIQEVFADLEAAPEALEGQSSRQIRRDIDTKLRVNNLSKFVARDALGIERNGNQWLLSLDYERRTPFVAEVDLVVSFAAVAAVGEP</sequence>
<dbReference type="EMBL" id="CP045871">
    <property type="protein sequence ID" value="QGG80732.1"/>
    <property type="molecule type" value="Genomic_DNA"/>
</dbReference>
<proteinExistence type="predicted"/>
<dbReference type="Proteomes" id="UP000388235">
    <property type="component" value="Chromosome"/>
</dbReference>
<keyword evidence="3" id="KW-1185">Reference proteome</keyword>